<keyword evidence="8 10" id="KW-0862">Zinc</keyword>
<reference evidence="14" key="1">
    <citation type="submission" date="2025-08" db="UniProtKB">
        <authorList>
            <consortium name="RefSeq"/>
        </authorList>
    </citation>
    <scope>IDENTIFICATION</scope>
</reference>
<feature type="region of interest" description="Disordered" evidence="11">
    <location>
        <begin position="39"/>
        <end position="69"/>
    </location>
</feature>
<dbReference type="GO" id="GO:0016787">
    <property type="term" value="F:hydrolase activity"/>
    <property type="evidence" value="ECO:0007669"/>
    <property type="project" value="UniProtKB-KW"/>
</dbReference>
<dbReference type="Pfam" id="PF18561">
    <property type="entry name" value="Regnase_1_C"/>
    <property type="match status" value="1"/>
</dbReference>
<dbReference type="PANTHER" id="PTHR12876:SF35">
    <property type="entry name" value="LD08718P-RELATED"/>
    <property type="match status" value="1"/>
</dbReference>
<dbReference type="GO" id="GO:0004521">
    <property type="term" value="F:RNA endonuclease activity"/>
    <property type="evidence" value="ECO:0007669"/>
    <property type="project" value="TreeGrafter"/>
</dbReference>
<evidence type="ECO:0000256" key="5">
    <source>
        <dbReference type="ARBA" id="ARBA00022759"/>
    </source>
</evidence>
<dbReference type="Proteomes" id="UP000694920">
    <property type="component" value="Unplaced"/>
</dbReference>
<gene>
    <name evidence="14" type="primary">LOC107272317</name>
</gene>
<feature type="region of interest" description="Disordered" evidence="11">
    <location>
        <begin position="594"/>
        <end position="677"/>
    </location>
</feature>
<evidence type="ECO:0000256" key="11">
    <source>
        <dbReference type="SAM" id="MobiDB-lite"/>
    </source>
</evidence>
<feature type="compositionally biased region" description="Low complexity" evidence="11">
    <location>
        <begin position="594"/>
        <end position="610"/>
    </location>
</feature>
<evidence type="ECO:0000256" key="8">
    <source>
        <dbReference type="ARBA" id="ARBA00022833"/>
    </source>
</evidence>
<dbReference type="CTD" id="42394"/>
<comment type="cofactor">
    <cofactor evidence="1">
        <name>Mg(2+)</name>
        <dbReference type="ChEBI" id="CHEBI:18420"/>
    </cofactor>
</comment>
<keyword evidence="6 10" id="KW-0863">Zinc-finger</keyword>
<dbReference type="GO" id="GO:0008270">
    <property type="term" value="F:zinc ion binding"/>
    <property type="evidence" value="ECO:0007669"/>
    <property type="project" value="UniProtKB-KW"/>
</dbReference>
<evidence type="ECO:0000256" key="9">
    <source>
        <dbReference type="ARBA" id="ARBA00022842"/>
    </source>
</evidence>
<keyword evidence="4 10" id="KW-0479">Metal-binding</keyword>
<dbReference type="GO" id="GO:0036464">
    <property type="term" value="C:cytoplasmic ribonucleoprotein granule"/>
    <property type="evidence" value="ECO:0007669"/>
    <property type="project" value="TreeGrafter"/>
</dbReference>
<protein>
    <submittedName>
        <fullName evidence="14">Probable ribonuclease ZC3H12D isoform X1</fullName>
    </submittedName>
</protein>
<keyword evidence="3" id="KW-0540">Nuclease</keyword>
<keyword evidence="7" id="KW-0378">Hydrolase</keyword>
<feature type="compositionally biased region" description="Acidic residues" evidence="11">
    <location>
        <begin position="54"/>
        <end position="63"/>
    </location>
</feature>
<keyword evidence="9" id="KW-0460">Magnesium</keyword>
<evidence type="ECO:0000256" key="2">
    <source>
        <dbReference type="ARBA" id="ARBA00010922"/>
    </source>
</evidence>
<sequence length="753" mass="83324">MGEAPRVRVNRKSLAALRNRNEKIIRLFGVRLVLSQENETARGDDKGEQAEDKDKEEEDEDITSCDRPVGNENEVLVSLEVFPESVCSGWSGAGEPLTDSLLEIAARVQRYVDCTVLGAGSGAEAEDSSYDSDYEAEDSLGSSAIHPQLESQVSSSTHSDVSRTTSDTLAAEFAEYVTVQGPSPIQSPGYTARVEFALKLGYTERLVQAALHKLGPDPGQNELLAELIKLGASSPKFTDTQDDSDNLLEADVPVDDGSLSSALRPVVIDGSNVAKSHGNKKVFSCRGIKICVDWFRARGHKEITVFVPKWRKEASRPDNPIADQEILGELERDRLLVFTPSRLVGGKRMVCYDDRYILRLAAELDGIVVSNDNYRDLAQESPEFRKVVEERILMYSFVNDRFMPPDDPLGRSGPTLDNFLRIGSRRADPAPPCPYAKKCTYGNKCKFRHPERGPHPHKSVTERLVEHAQRHLQARGPSLSLPLSSSTSTSGIVPQHQPLCKARSAVPTIQSPSVPKSRSVENVTADSAQTNPAVYAQQMPTAQNTPGYPSPVGWPAPRVANTDPEPANMHRKLQRQLTLNPACDPRLYQLRRYPQQQQTQQQHQALQPQPVINPSHSTMQHRPLTRHASNESPYPVAMSWEHPEHHHQHVTRIASAPDSYRAWPPRGTNLPAPSRVQRLGASDPQLNLLPSPPSAPGLHASWGTQAQDARRRLHYHLANIFPEEQVQAAMALHPHETDPQQICAAILAMFPKP</sequence>
<dbReference type="GeneID" id="107272317"/>
<dbReference type="GO" id="GO:0003729">
    <property type="term" value="F:mRNA binding"/>
    <property type="evidence" value="ECO:0007669"/>
    <property type="project" value="TreeGrafter"/>
</dbReference>
<dbReference type="InterPro" id="IPR040546">
    <property type="entry name" value="Rege-1_UBA-like"/>
</dbReference>
<organism evidence="13 14">
    <name type="scientific">Cephus cinctus</name>
    <name type="common">Wheat stem sawfly</name>
    <dbReference type="NCBI Taxonomy" id="211228"/>
    <lineage>
        <taxon>Eukaryota</taxon>
        <taxon>Metazoa</taxon>
        <taxon>Ecdysozoa</taxon>
        <taxon>Arthropoda</taxon>
        <taxon>Hexapoda</taxon>
        <taxon>Insecta</taxon>
        <taxon>Pterygota</taxon>
        <taxon>Neoptera</taxon>
        <taxon>Endopterygota</taxon>
        <taxon>Hymenoptera</taxon>
        <taxon>Cephoidea</taxon>
        <taxon>Cephidae</taxon>
        <taxon>Cephus</taxon>
    </lineage>
</organism>
<evidence type="ECO:0000313" key="14">
    <source>
        <dbReference type="RefSeq" id="XP_015604840.1"/>
    </source>
</evidence>
<evidence type="ECO:0000313" key="13">
    <source>
        <dbReference type="Proteomes" id="UP000694920"/>
    </source>
</evidence>
<dbReference type="Pfam" id="PF18039">
    <property type="entry name" value="UBA_6"/>
    <property type="match status" value="1"/>
</dbReference>
<evidence type="ECO:0000256" key="3">
    <source>
        <dbReference type="ARBA" id="ARBA00022722"/>
    </source>
</evidence>
<dbReference type="PROSITE" id="PS50103">
    <property type="entry name" value="ZF_C3H1"/>
    <property type="match status" value="1"/>
</dbReference>
<comment type="similarity">
    <text evidence="2">Belongs to the ZC3H12 family.</text>
</comment>
<feature type="zinc finger region" description="C3H1-type" evidence="10">
    <location>
        <begin position="427"/>
        <end position="452"/>
    </location>
</feature>
<accession>A0AAJ7C8X6</accession>
<feature type="domain" description="C3H1-type" evidence="12">
    <location>
        <begin position="427"/>
        <end position="452"/>
    </location>
</feature>
<evidence type="ECO:0000256" key="4">
    <source>
        <dbReference type="ARBA" id="ARBA00022723"/>
    </source>
</evidence>
<dbReference type="InterPro" id="IPR021869">
    <property type="entry name" value="RNase_Zc3h12_NYN"/>
</dbReference>
<dbReference type="Pfam" id="PF11977">
    <property type="entry name" value="RNase_Zc3h12a"/>
    <property type="match status" value="1"/>
</dbReference>
<evidence type="ECO:0000256" key="1">
    <source>
        <dbReference type="ARBA" id="ARBA00001946"/>
    </source>
</evidence>
<keyword evidence="5" id="KW-0255">Endonuclease</keyword>
<dbReference type="GO" id="GO:0005634">
    <property type="term" value="C:nucleus"/>
    <property type="evidence" value="ECO:0007669"/>
    <property type="project" value="TreeGrafter"/>
</dbReference>
<feature type="compositionally biased region" description="Basic and acidic residues" evidence="11">
    <location>
        <begin position="39"/>
        <end position="53"/>
    </location>
</feature>
<keyword evidence="13" id="KW-1185">Reference proteome</keyword>
<dbReference type="KEGG" id="ccin:107272317"/>
<dbReference type="PANTHER" id="PTHR12876">
    <property type="entry name" value="N4BP1-RELATED"/>
    <property type="match status" value="1"/>
</dbReference>
<dbReference type="CDD" id="cd18729">
    <property type="entry name" value="PIN_Zc3h12-like"/>
    <property type="match status" value="1"/>
</dbReference>
<feature type="region of interest" description="Disordered" evidence="11">
    <location>
        <begin position="475"/>
        <end position="494"/>
    </location>
</feature>
<dbReference type="InterPro" id="IPR040757">
    <property type="entry name" value="Regnase_1/ZC3H12_C"/>
</dbReference>
<evidence type="ECO:0000256" key="6">
    <source>
        <dbReference type="ARBA" id="ARBA00022771"/>
    </source>
</evidence>
<dbReference type="RefSeq" id="XP_015604840.1">
    <property type="nucleotide sequence ID" value="XM_015749354.2"/>
</dbReference>
<dbReference type="InterPro" id="IPR051101">
    <property type="entry name" value="ZC3H12/N4BP1_RNase_Reg"/>
</dbReference>
<dbReference type="InterPro" id="IPR000571">
    <property type="entry name" value="Znf_CCCH"/>
</dbReference>
<proteinExistence type="inferred from homology"/>
<name>A0AAJ7C8X6_CEPCN</name>
<evidence type="ECO:0000259" key="12">
    <source>
        <dbReference type="PROSITE" id="PS50103"/>
    </source>
</evidence>
<dbReference type="AlphaFoldDB" id="A0AAJ7C8X6"/>
<dbReference type="FunFam" id="3.40.50.11980:FF:000001">
    <property type="entry name" value="ZC3H12A isoform 1"/>
    <property type="match status" value="1"/>
</dbReference>
<feature type="compositionally biased region" description="Low complexity" evidence="11">
    <location>
        <begin position="477"/>
        <end position="490"/>
    </location>
</feature>
<dbReference type="Gene3D" id="3.40.50.11980">
    <property type="match status" value="1"/>
</dbReference>
<evidence type="ECO:0000256" key="7">
    <source>
        <dbReference type="ARBA" id="ARBA00022801"/>
    </source>
</evidence>
<evidence type="ECO:0000256" key="10">
    <source>
        <dbReference type="PROSITE-ProRule" id="PRU00723"/>
    </source>
</evidence>